<reference evidence="4" key="1">
    <citation type="submission" date="2020-10" db="EMBL/GenBank/DDBJ databases">
        <authorList>
            <person name="Gilroy R."/>
        </authorList>
    </citation>
    <scope>NUCLEOTIDE SEQUENCE</scope>
    <source>
        <strain evidence="4">G3-3990</strain>
    </source>
</reference>
<dbReference type="FunFam" id="2.60.120.1440:FF:000001">
    <property type="entry name" value="Putative anti-sigma factor"/>
    <property type="match status" value="1"/>
</dbReference>
<organism evidence="4 5">
    <name type="scientific">Candidatus Gallipaludibacter merdavium</name>
    <dbReference type="NCBI Taxonomy" id="2840839"/>
    <lineage>
        <taxon>Bacteria</taxon>
        <taxon>Pseudomonadati</taxon>
        <taxon>Bacteroidota</taxon>
        <taxon>Bacteroidia</taxon>
        <taxon>Bacteroidales</taxon>
        <taxon>Candidatus Gallipaludibacter</taxon>
    </lineage>
</organism>
<dbReference type="InterPro" id="IPR032508">
    <property type="entry name" value="FecR_C"/>
</dbReference>
<evidence type="ECO:0000259" key="3">
    <source>
        <dbReference type="Pfam" id="PF16344"/>
    </source>
</evidence>
<dbReference type="Gene3D" id="3.55.50.30">
    <property type="match status" value="1"/>
</dbReference>
<dbReference type="InterPro" id="IPR006860">
    <property type="entry name" value="FecR"/>
</dbReference>
<reference evidence="4" key="2">
    <citation type="journal article" date="2021" name="PeerJ">
        <title>Extensive microbial diversity within the chicken gut microbiome revealed by metagenomics and culture.</title>
        <authorList>
            <person name="Gilroy R."/>
            <person name="Ravi A."/>
            <person name="Getino M."/>
            <person name="Pursley I."/>
            <person name="Horton D.L."/>
            <person name="Alikhan N.F."/>
            <person name="Baker D."/>
            <person name="Gharbi K."/>
            <person name="Hall N."/>
            <person name="Watson M."/>
            <person name="Adriaenssens E.M."/>
            <person name="Foster-Nyarko E."/>
            <person name="Jarju S."/>
            <person name="Secka A."/>
            <person name="Antonio M."/>
            <person name="Oren A."/>
            <person name="Chaudhuri R.R."/>
            <person name="La Ragione R."/>
            <person name="Hildebrand F."/>
            <person name="Pallen M.J."/>
        </authorList>
    </citation>
    <scope>NUCLEOTIDE SEQUENCE</scope>
    <source>
        <strain evidence="4">G3-3990</strain>
    </source>
</reference>
<proteinExistence type="predicted"/>
<feature type="transmembrane region" description="Helical" evidence="1">
    <location>
        <begin position="85"/>
        <end position="105"/>
    </location>
</feature>
<evidence type="ECO:0000313" key="4">
    <source>
        <dbReference type="EMBL" id="MBO8459899.1"/>
    </source>
</evidence>
<dbReference type="Pfam" id="PF04773">
    <property type="entry name" value="FecR"/>
    <property type="match status" value="1"/>
</dbReference>
<gene>
    <name evidence="4" type="ORF">IAA73_06160</name>
</gene>
<comment type="caution">
    <text evidence="4">The sequence shown here is derived from an EMBL/GenBank/DDBJ whole genome shotgun (WGS) entry which is preliminary data.</text>
</comment>
<dbReference type="EMBL" id="JADIMG010000061">
    <property type="protein sequence ID" value="MBO8459899.1"/>
    <property type="molecule type" value="Genomic_DNA"/>
</dbReference>
<dbReference type="InterPro" id="IPR012373">
    <property type="entry name" value="Ferrdict_sens_TM"/>
</dbReference>
<sequence length="330" mass="38533">MNTHNNNLENLLRKYHFGQLSKEEFEKLKEEVNHSDDENLKNLLQKHWESYEEDYPLQKAKKATLYHAIEQKMHIPMFVRIRTHWSQIAAGLLLLLSVGMSVLFYSQRQELQQLTSRNVVIRSSESPSSVTLPDGTKVRLNTRSSLTYQQDFGREDRRVELSGEGYFDVKRDETKQFVVQTDFIDITVLGTSFNVYAYEDKDFLEMALVEGSVCVNTIQPPYKTLHARPNEKITYNKHTGELTLETTSNRTETAWTKPELAFRHTPLHEVFRTLERKFNVTVSISDTTLFSDTYTGTFKKSTLEDILNVLKQHYGFNYTRTNDTIHIDMK</sequence>
<feature type="domain" description="Protein FecR C-terminal" evidence="3">
    <location>
        <begin position="260"/>
        <end position="327"/>
    </location>
</feature>
<evidence type="ECO:0000313" key="5">
    <source>
        <dbReference type="Proteomes" id="UP000823641"/>
    </source>
</evidence>
<evidence type="ECO:0000259" key="2">
    <source>
        <dbReference type="Pfam" id="PF04773"/>
    </source>
</evidence>
<dbReference type="PANTHER" id="PTHR30273:SF2">
    <property type="entry name" value="PROTEIN FECR"/>
    <property type="match status" value="1"/>
</dbReference>
<keyword evidence="1" id="KW-0472">Membrane</keyword>
<keyword evidence="1" id="KW-1133">Transmembrane helix</keyword>
<dbReference type="Pfam" id="PF16344">
    <property type="entry name" value="FecR_C"/>
    <property type="match status" value="1"/>
</dbReference>
<dbReference type="AlphaFoldDB" id="A0A9D9HTB0"/>
<dbReference type="PIRSF" id="PIRSF018266">
    <property type="entry name" value="FecR"/>
    <property type="match status" value="1"/>
</dbReference>
<keyword evidence="1" id="KW-0812">Transmembrane</keyword>
<feature type="domain" description="FecR protein" evidence="2">
    <location>
        <begin position="125"/>
        <end position="213"/>
    </location>
</feature>
<dbReference type="Gene3D" id="2.60.120.1440">
    <property type="match status" value="1"/>
</dbReference>
<accession>A0A9D9HTB0</accession>
<name>A0A9D9HTB0_9BACT</name>
<dbReference type="PANTHER" id="PTHR30273">
    <property type="entry name" value="PERIPLASMIC SIGNAL SENSOR AND SIGMA FACTOR ACTIVATOR FECR-RELATED"/>
    <property type="match status" value="1"/>
</dbReference>
<dbReference type="GO" id="GO:0016989">
    <property type="term" value="F:sigma factor antagonist activity"/>
    <property type="evidence" value="ECO:0007669"/>
    <property type="project" value="TreeGrafter"/>
</dbReference>
<protein>
    <submittedName>
        <fullName evidence="4">DUF4974 domain-containing protein</fullName>
    </submittedName>
</protein>
<evidence type="ECO:0000256" key="1">
    <source>
        <dbReference type="SAM" id="Phobius"/>
    </source>
</evidence>
<dbReference type="Proteomes" id="UP000823641">
    <property type="component" value="Unassembled WGS sequence"/>
</dbReference>